<organism evidence="2 3">
    <name type="scientific">Trichonephila clavata</name>
    <name type="common">Joro spider</name>
    <name type="synonym">Nephila clavata</name>
    <dbReference type="NCBI Taxonomy" id="2740835"/>
    <lineage>
        <taxon>Eukaryota</taxon>
        <taxon>Metazoa</taxon>
        <taxon>Ecdysozoa</taxon>
        <taxon>Arthropoda</taxon>
        <taxon>Chelicerata</taxon>
        <taxon>Arachnida</taxon>
        <taxon>Araneae</taxon>
        <taxon>Araneomorphae</taxon>
        <taxon>Entelegynae</taxon>
        <taxon>Araneoidea</taxon>
        <taxon>Nephilidae</taxon>
        <taxon>Trichonephila</taxon>
    </lineage>
</organism>
<name>A0A8X6GWX2_TRICU</name>
<dbReference type="AlphaFoldDB" id="A0A8X6GWX2"/>
<dbReference type="Proteomes" id="UP000887116">
    <property type="component" value="Unassembled WGS sequence"/>
</dbReference>
<feature type="region of interest" description="Disordered" evidence="1">
    <location>
        <begin position="152"/>
        <end position="185"/>
    </location>
</feature>
<reference evidence="2" key="1">
    <citation type="submission" date="2020-07" db="EMBL/GenBank/DDBJ databases">
        <title>Multicomponent nature underlies the extraordinary mechanical properties of spider dragline silk.</title>
        <authorList>
            <person name="Kono N."/>
            <person name="Nakamura H."/>
            <person name="Mori M."/>
            <person name="Yoshida Y."/>
            <person name="Ohtoshi R."/>
            <person name="Malay A.D."/>
            <person name="Moran D.A.P."/>
            <person name="Tomita M."/>
            <person name="Numata K."/>
            <person name="Arakawa K."/>
        </authorList>
    </citation>
    <scope>NUCLEOTIDE SEQUENCE</scope>
</reference>
<protein>
    <submittedName>
        <fullName evidence="2">Uncharacterized protein</fullName>
    </submittedName>
</protein>
<proteinExistence type="predicted"/>
<accession>A0A8X6GWX2</accession>
<evidence type="ECO:0000313" key="3">
    <source>
        <dbReference type="Proteomes" id="UP000887116"/>
    </source>
</evidence>
<keyword evidence="3" id="KW-1185">Reference proteome</keyword>
<comment type="caution">
    <text evidence="2">The sequence shown here is derived from an EMBL/GenBank/DDBJ whole genome shotgun (WGS) entry which is preliminary data.</text>
</comment>
<dbReference type="EMBL" id="BMAO01006692">
    <property type="protein sequence ID" value="GFR10670.1"/>
    <property type="molecule type" value="Genomic_DNA"/>
</dbReference>
<evidence type="ECO:0000256" key="1">
    <source>
        <dbReference type="SAM" id="MobiDB-lite"/>
    </source>
</evidence>
<sequence length="218" mass="24292">MYSINYIRMDLWLGASTFPFISQRLSFSNCCESQNAEEGNNAQSFHFNISTAGQFLGVFLDELVHLSLPHLDPWISAETQCPLDPWISPETLTLVSPQSVPGCAPRRARSRLSLSPLDPWISPETQSPPLDPWISPETISSRPMDFPRDTLVSPQSVPGCVPRRARSPLSSSSRPMDFPRDTISSRPMDFPRDTYSCISSVSSWVCSSTSSFTSLFLL</sequence>
<evidence type="ECO:0000313" key="2">
    <source>
        <dbReference type="EMBL" id="GFR10670.1"/>
    </source>
</evidence>
<gene>
    <name evidence="2" type="ORF">TNCT_588691</name>
</gene>